<reference evidence="2 3" key="1">
    <citation type="submission" date="2016-10" db="EMBL/GenBank/DDBJ databases">
        <authorList>
            <person name="de Groot N.N."/>
        </authorList>
    </citation>
    <scope>NUCLEOTIDE SEQUENCE [LARGE SCALE GENOMIC DNA]</scope>
    <source>
        <strain evidence="2 3">MT12</strain>
    </source>
</reference>
<evidence type="ECO:0000313" key="3">
    <source>
        <dbReference type="Proteomes" id="UP000198992"/>
    </source>
</evidence>
<evidence type="ECO:0000313" key="2">
    <source>
        <dbReference type="EMBL" id="SED91763.1"/>
    </source>
</evidence>
<dbReference type="GO" id="GO:0016791">
    <property type="term" value="F:phosphatase activity"/>
    <property type="evidence" value="ECO:0007669"/>
    <property type="project" value="TreeGrafter"/>
</dbReference>
<dbReference type="Proteomes" id="UP000198992">
    <property type="component" value="Unassembled WGS sequence"/>
</dbReference>
<dbReference type="GO" id="GO:0110154">
    <property type="term" value="P:RNA decapping"/>
    <property type="evidence" value="ECO:0007669"/>
    <property type="project" value="TreeGrafter"/>
</dbReference>
<dbReference type="PANTHER" id="PTHR42850">
    <property type="entry name" value="METALLOPHOSPHOESTERASE"/>
    <property type="match status" value="1"/>
</dbReference>
<dbReference type="GO" id="GO:0008803">
    <property type="term" value="F:bis(5'-nucleosyl)-tetraphosphatase (symmetrical) activity"/>
    <property type="evidence" value="ECO:0007669"/>
    <property type="project" value="TreeGrafter"/>
</dbReference>
<proteinExistence type="predicted"/>
<dbReference type="Gene3D" id="3.60.21.10">
    <property type="match status" value="1"/>
</dbReference>
<dbReference type="InterPro" id="IPR029052">
    <property type="entry name" value="Metallo-depent_PP-like"/>
</dbReference>
<dbReference type="InterPro" id="IPR050126">
    <property type="entry name" value="Ap4A_hydrolase"/>
</dbReference>
<dbReference type="AlphaFoldDB" id="A0A1H5EKP8"/>
<dbReference type="InterPro" id="IPR004843">
    <property type="entry name" value="Calcineurin-like_PHP"/>
</dbReference>
<sequence length="245" mass="27597">MQAQPDQPLPSGFLTSPQLRFYAVGDIHGRLDLLEEVNAKIETDLKRRPCWRSVRVFLGDYVDRGLHSREVLDYLVALEGTCDTVFILGNHETFLTDFIQVPTVLPTWLSVGGLETLISYGIRPPRNPSQADQSRLAAEFAEALPVSHLNFIRSLRPCFAFDDAFFVHAGVRPGVPLGEQSLTDLCWIRDDFLRYDGLFERLVIHGHTPVRAPDIRPNRINIDTGAYATGQLTCMWIEGGRMGFL</sequence>
<dbReference type="EMBL" id="FNTH01000001">
    <property type="protein sequence ID" value="SED91763.1"/>
    <property type="molecule type" value="Genomic_DNA"/>
</dbReference>
<dbReference type="SUPFAM" id="SSF56300">
    <property type="entry name" value="Metallo-dependent phosphatases"/>
    <property type="match status" value="1"/>
</dbReference>
<dbReference type="RefSeq" id="WP_092123409.1">
    <property type="nucleotide sequence ID" value="NZ_FNTH01000001.1"/>
</dbReference>
<dbReference type="Pfam" id="PF00149">
    <property type="entry name" value="Metallophos"/>
    <property type="match status" value="1"/>
</dbReference>
<dbReference type="CDD" id="cd00144">
    <property type="entry name" value="MPP_PPP_family"/>
    <property type="match status" value="1"/>
</dbReference>
<gene>
    <name evidence="2" type="ORF">SAMN05444164_6280</name>
</gene>
<dbReference type="GO" id="GO:0005737">
    <property type="term" value="C:cytoplasm"/>
    <property type="evidence" value="ECO:0007669"/>
    <property type="project" value="TreeGrafter"/>
</dbReference>
<dbReference type="PANTHER" id="PTHR42850:SF4">
    <property type="entry name" value="ZINC-DEPENDENT ENDOPOLYPHOSPHATASE"/>
    <property type="match status" value="1"/>
</dbReference>
<evidence type="ECO:0000259" key="1">
    <source>
        <dbReference type="Pfam" id="PF00149"/>
    </source>
</evidence>
<name>A0A1H5EKP8_9BRAD</name>
<feature type="domain" description="Calcineurin-like phosphoesterase" evidence="1">
    <location>
        <begin position="19"/>
        <end position="211"/>
    </location>
</feature>
<organism evidence="2 3">
    <name type="scientific">Bradyrhizobium erythrophlei</name>
    <dbReference type="NCBI Taxonomy" id="1437360"/>
    <lineage>
        <taxon>Bacteria</taxon>
        <taxon>Pseudomonadati</taxon>
        <taxon>Pseudomonadota</taxon>
        <taxon>Alphaproteobacteria</taxon>
        <taxon>Hyphomicrobiales</taxon>
        <taxon>Nitrobacteraceae</taxon>
        <taxon>Bradyrhizobium</taxon>
    </lineage>
</organism>
<protein>
    <submittedName>
        <fullName evidence="2">Serine/threonine protein phosphatase 1</fullName>
    </submittedName>
</protein>
<accession>A0A1H5EKP8</accession>
<dbReference type="OrthoDB" id="9807890at2"/>